<dbReference type="EC" id="3.1.21.-" evidence="2"/>
<dbReference type="SUPFAM" id="SSF52980">
    <property type="entry name" value="Restriction endonuclease-like"/>
    <property type="match status" value="1"/>
</dbReference>
<dbReference type="InterPro" id="IPR052906">
    <property type="entry name" value="Type_IV_Methyl-Rstrct_Enzyme"/>
</dbReference>
<keyword evidence="2" id="KW-0378">Hydrolase</keyword>
<protein>
    <submittedName>
        <fullName evidence="2">Restriction endonuclease</fullName>
        <ecNumber evidence="2">3.1.21.-</ecNumber>
    </submittedName>
</protein>
<organism evidence="2 3">
    <name type="scientific">Flavobacterium litorale</name>
    <dbReference type="NCBI Taxonomy" id="2856519"/>
    <lineage>
        <taxon>Bacteria</taxon>
        <taxon>Pseudomonadati</taxon>
        <taxon>Bacteroidota</taxon>
        <taxon>Flavobacteriia</taxon>
        <taxon>Flavobacteriales</taxon>
        <taxon>Flavobacteriaceae</taxon>
        <taxon>Flavobacterium</taxon>
    </lineage>
</organism>
<dbReference type="PIRSF" id="PIRSF031853">
    <property type="entry name" value="UPC031853"/>
    <property type="match status" value="1"/>
</dbReference>
<dbReference type="InterPro" id="IPR016984">
    <property type="entry name" value="UCP031853"/>
</dbReference>
<keyword evidence="2" id="KW-0255">Endonuclease</keyword>
<dbReference type="Gene3D" id="3.40.1350.10">
    <property type="match status" value="1"/>
</dbReference>
<dbReference type="PANTHER" id="PTHR30015:SF7">
    <property type="entry name" value="TYPE IV METHYL-DIRECTED RESTRICTION ENZYME ECOKMRR"/>
    <property type="match status" value="1"/>
</dbReference>
<keyword evidence="3" id="KW-1185">Reference proteome</keyword>
<dbReference type="InterPro" id="IPR007560">
    <property type="entry name" value="Restrct_endonuc_IV_Mrr"/>
</dbReference>
<dbReference type="RefSeq" id="WP_220640299.1">
    <property type="nucleotide sequence ID" value="NZ_CP080429.1"/>
</dbReference>
<evidence type="ECO:0000313" key="3">
    <source>
        <dbReference type="Proteomes" id="UP000825381"/>
    </source>
</evidence>
<dbReference type="Proteomes" id="UP000825381">
    <property type="component" value="Chromosome"/>
</dbReference>
<reference evidence="2 3" key="1">
    <citation type="submission" date="2021-07" db="EMBL/GenBank/DDBJ databases">
        <title>Flavobacterium WSW3-B6 sp.nov, isolated from seaweed.</title>
        <authorList>
            <person name="Muhammad N."/>
            <person name="Ho H."/>
            <person name="Lee Y.-J."/>
            <person name="Nguyen T."/>
            <person name="Ho J."/>
            <person name="Kim S.-G."/>
        </authorList>
    </citation>
    <scope>NUCLEOTIDE SEQUENCE [LARGE SCALE GENOMIC DNA]</scope>
    <source>
        <strain evidence="2 3">WSW3-B6</strain>
    </source>
</reference>
<dbReference type="InterPro" id="IPR011856">
    <property type="entry name" value="tRNA_endonuc-like_dom_sf"/>
</dbReference>
<feature type="domain" description="Restriction endonuclease type IV Mrr" evidence="1">
    <location>
        <begin position="204"/>
        <end position="321"/>
    </location>
</feature>
<evidence type="ECO:0000313" key="2">
    <source>
        <dbReference type="EMBL" id="QYJ67954.1"/>
    </source>
</evidence>
<dbReference type="InterPro" id="IPR011335">
    <property type="entry name" value="Restrct_endonuc-II-like"/>
</dbReference>
<gene>
    <name evidence="2" type="ORF">K1I41_10490</name>
</gene>
<proteinExistence type="predicted"/>
<sequence>MIKDKENFKIWMVRAGRDSYLLNEFLDNDIVAIGWNDIGEIKKGTSNEALKKLLKSSYPDDSNGRLGQSTGQIWRLFKEFKIGDKVITYDSDAREYYIGEIKSGYKYSDEYTYKHYREVEWYDGSIERDYLKVNSKNTLGSILTIFEVPKTIWIELKEAHPGYMSQEEIEGHEEAMKLFEAQELEQLKQDAIFRSLEFIKDIISSLDWNELEELCAGLMRGMGYKTRMTKRGGGDLGSDIMASPDGLLMVEPIIKIEVKHKINSKDKTSAPDLRNFIGGLRTSVKGIYISSTGFTKEAYYEAERANFQITLIDLDLLVELIIEYYENLDSEVKALVPLRKIYWPV</sequence>
<dbReference type="PANTHER" id="PTHR30015">
    <property type="entry name" value="MRR RESTRICTION SYSTEM PROTEIN"/>
    <property type="match status" value="1"/>
</dbReference>
<accession>A0ABX8V533</accession>
<evidence type="ECO:0000259" key="1">
    <source>
        <dbReference type="Pfam" id="PF04471"/>
    </source>
</evidence>
<name>A0ABX8V533_9FLAO</name>
<dbReference type="EMBL" id="CP080429">
    <property type="protein sequence ID" value="QYJ67954.1"/>
    <property type="molecule type" value="Genomic_DNA"/>
</dbReference>
<dbReference type="GO" id="GO:0016787">
    <property type="term" value="F:hydrolase activity"/>
    <property type="evidence" value="ECO:0007669"/>
    <property type="project" value="UniProtKB-KW"/>
</dbReference>
<dbReference type="Pfam" id="PF04471">
    <property type="entry name" value="Mrr_cat"/>
    <property type="match status" value="1"/>
</dbReference>
<keyword evidence="2" id="KW-0540">Nuclease</keyword>
<dbReference type="GO" id="GO:0004519">
    <property type="term" value="F:endonuclease activity"/>
    <property type="evidence" value="ECO:0007669"/>
    <property type="project" value="UniProtKB-KW"/>
</dbReference>